<dbReference type="InterPro" id="IPR000089">
    <property type="entry name" value="Biotin_lipoyl"/>
</dbReference>
<dbReference type="GO" id="GO:0005960">
    <property type="term" value="C:glycine cleavage complex"/>
    <property type="evidence" value="ECO:0007669"/>
    <property type="project" value="InterPro"/>
</dbReference>
<evidence type="ECO:0000256" key="2">
    <source>
        <dbReference type="ARBA" id="ARBA00022823"/>
    </source>
</evidence>
<keyword evidence="2" id="KW-0450">Lipoyl</keyword>
<comment type="caution">
    <text evidence="4">The sequence shown here is derived from an EMBL/GenBank/DDBJ whole genome shotgun (WGS) entry which is preliminary data.</text>
</comment>
<dbReference type="HAMAP" id="MF_00272">
    <property type="entry name" value="GcvH"/>
    <property type="match status" value="1"/>
</dbReference>
<dbReference type="InterPro" id="IPR002930">
    <property type="entry name" value="GCV_H"/>
</dbReference>
<dbReference type="NCBIfam" id="NF002270">
    <property type="entry name" value="PRK01202.1"/>
    <property type="match status" value="1"/>
</dbReference>
<dbReference type="InterPro" id="IPR003016">
    <property type="entry name" value="2-oxoA_DH_lipoyl-BS"/>
</dbReference>
<dbReference type="PROSITE" id="PS00189">
    <property type="entry name" value="LIPOYL"/>
    <property type="match status" value="1"/>
</dbReference>
<dbReference type="InterPro" id="IPR011053">
    <property type="entry name" value="Single_hybrid_motif"/>
</dbReference>
<dbReference type="AlphaFoldDB" id="X1RWF3"/>
<dbReference type="Gene3D" id="2.40.50.100">
    <property type="match status" value="1"/>
</dbReference>
<evidence type="ECO:0000259" key="3">
    <source>
        <dbReference type="PROSITE" id="PS50968"/>
    </source>
</evidence>
<dbReference type="Pfam" id="PF01597">
    <property type="entry name" value="GCV_H"/>
    <property type="match status" value="1"/>
</dbReference>
<evidence type="ECO:0000256" key="1">
    <source>
        <dbReference type="ARBA" id="ARBA00009249"/>
    </source>
</evidence>
<dbReference type="GO" id="GO:0005829">
    <property type="term" value="C:cytosol"/>
    <property type="evidence" value="ECO:0007669"/>
    <property type="project" value="TreeGrafter"/>
</dbReference>
<sequence>MNPKEYKYTQEHEWICPEPGGKGNTGLTDYAQSQLGDIVYLDLPLQGTQVEQFKKMGELESVKAVSDIFSPVSGRVLEVNQTAIEDPALVNQDPYGAGWLVRLELNKPSELDDLMDSDKYDEFVAKLSEEASE</sequence>
<dbReference type="InterPro" id="IPR017453">
    <property type="entry name" value="GCV_H_sub"/>
</dbReference>
<dbReference type="CDD" id="cd06848">
    <property type="entry name" value="GCS_H"/>
    <property type="match status" value="1"/>
</dbReference>
<dbReference type="PANTHER" id="PTHR11715">
    <property type="entry name" value="GLYCINE CLEAVAGE SYSTEM H PROTEIN"/>
    <property type="match status" value="1"/>
</dbReference>
<dbReference type="GO" id="GO:0009249">
    <property type="term" value="P:protein lipoylation"/>
    <property type="evidence" value="ECO:0007669"/>
    <property type="project" value="TreeGrafter"/>
</dbReference>
<organism evidence="4">
    <name type="scientific">marine sediment metagenome</name>
    <dbReference type="NCBI Taxonomy" id="412755"/>
    <lineage>
        <taxon>unclassified sequences</taxon>
        <taxon>metagenomes</taxon>
        <taxon>ecological metagenomes</taxon>
    </lineage>
</organism>
<dbReference type="SUPFAM" id="SSF51230">
    <property type="entry name" value="Single hybrid motif"/>
    <property type="match status" value="1"/>
</dbReference>
<reference evidence="4" key="1">
    <citation type="journal article" date="2014" name="Front. Microbiol.">
        <title>High frequency of phylogenetically diverse reductive dehalogenase-homologous genes in deep subseafloor sedimentary metagenomes.</title>
        <authorList>
            <person name="Kawai M."/>
            <person name="Futagami T."/>
            <person name="Toyoda A."/>
            <person name="Takaki Y."/>
            <person name="Nishi S."/>
            <person name="Hori S."/>
            <person name="Arai W."/>
            <person name="Tsubouchi T."/>
            <person name="Morono Y."/>
            <person name="Uchiyama I."/>
            <person name="Ito T."/>
            <person name="Fujiyama A."/>
            <person name="Inagaki F."/>
            <person name="Takami H."/>
        </authorList>
    </citation>
    <scope>NUCLEOTIDE SEQUENCE</scope>
    <source>
        <strain evidence="4">Expedition CK06-06</strain>
    </source>
</reference>
<gene>
    <name evidence="4" type="ORF">S12H4_03417</name>
</gene>
<protein>
    <recommendedName>
        <fullName evidence="3">Lipoyl-binding domain-containing protein</fullName>
    </recommendedName>
</protein>
<dbReference type="PANTHER" id="PTHR11715:SF3">
    <property type="entry name" value="GLYCINE CLEAVAGE SYSTEM H PROTEIN-RELATED"/>
    <property type="match status" value="1"/>
</dbReference>
<dbReference type="InterPro" id="IPR033753">
    <property type="entry name" value="GCV_H/Fam206"/>
</dbReference>
<comment type="similarity">
    <text evidence="1">Belongs to the GcvH family.</text>
</comment>
<accession>X1RWF3</accession>
<dbReference type="GO" id="GO:0019464">
    <property type="term" value="P:glycine decarboxylation via glycine cleavage system"/>
    <property type="evidence" value="ECO:0007669"/>
    <property type="project" value="InterPro"/>
</dbReference>
<feature type="domain" description="Lipoyl-binding" evidence="3">
    <location>
        <begin position="22"/>
        <end position="104"/>
    </location>
</feature>
<dbReference type="NCBIfam" id="TIGR00527">
    <property type="entry name" value="gcvH"/>
    <property type="match status" value="1"/>
</dbReference>
<proteinExistence type="inferred from homology"/>
<dbReference type="PROSITE" id="PS50968">
    <property type="entry name" value="BIOTINYL_LIPOYL"/>
    <property type="match status" value="1"/>
</dbReference>
<evidence type="ECO:0000313" key="4">
    <source>
        <dbReference type="EMBL" id="GAI71271.1"/>
    </source>
</evidence>
<name>X1RWF3_9ZZZZ</name>
<dbReference type="EMBL" id="BARW01000955">
    <property type="protein sequence ID" value="GAI71271.1"/>
    <property type="molecule type" value="Genomic_DNA"/>
</dbReference>